<keyword evidence="3" id="KW-1185">Reference proteome</keyword>
<name>A0ABZ0ITJ2_9BACT</name>
<evidence type="ECO:0000313" key="3">
    <source>
        <dbReference type="Proteomes" id="UP001302349"/>
    </source>
</evidence>
<organism evidence="2 3">
    <name type="scientific">Imperialibacter roseus</name>
    <dbReference type="NCBI Taxonomy" id="1324217"/>
    <lineage>
        <taxon>Bacteria</taxon>
        <taxon>Pseudomonadati</taxon>
        <taxon>Bacteroidota</taxon>
        <taxon>Cytophagia</taxon>
        <taxon>Cytophagales</taxon>
        <taxon>Flammeovirgaceae</taxon>
        <taxon>Imperialibacter</taxon>
    </lineage>
</organism>
<gene>
    <name evidence="1" type="ORF">RT717_03680</name>
    <name evidence="2" type="ORF">RT717_03735</name>
</gene>
<reference evidence="2 3" key="1">
    <citation type="journal article" date="2023" name="Microbiol. Resour. Announc.">
        <title>Complete Genome Sequence of Imperialibacter roseus strain P4T.</title>
        <authorList>
            <person name="Tizabi D.R."/>
            <person name="Bachvaroff T."/>
            <person name="Hill R.T."/>
        </authorList>
    </citation>
    <scope>NUCLEOTIDE SEQUENCE [LARGE SCALE GENOMIC DNA]</scope>
    <source>
        <strain evidence="2 3">P4T</strain>
    </source>
</reference>
<accession>A0ABZ0ITJ2</accession>
<evidence type="ECO:0008006" key="4">
    <source>
        <dbReference type="Google" id="ProtNLM"/>
    </source>
</evidence>
<dbReference type="EMBL" id="CP136051">
    <property type="protein sequence ID" value="WOK07734.1"/>
    <property type="molecule type" value="Genomic_DNA"/>
</dbReference>
<evidence type="ECO:0000313" key="2">
    <source>
        <dbReference type="EMBL" id="WOK07734.1"/>
    </source>
</evidence>
<dbReference type="RefSeq" id="WP_317490385.1">
    <property type="nucleotide sequence ID" value="NZ_CP136051.1"/>
</dbReference>
<proteinExistence type="predicted"/>
<evidence type="ECO:0000313" key="1">
    <source>
        <dbReference type="EMBL" id="WOK07723.1"/>
    </source>
</evidence>
<dbReference type="EMBL" id="CP136051">
    <property type="protein sequence ID" value="WOK07723.1"/>
    <property type="molecule type" value="Genomic_DNA"/>
</dbReference>
<dbReference type="Proteomes" id="UP001302349">
    <property type="component" value="Chromosome"/>
</dbReference>
<sequence>MRCSVFILILVVFGCHRRAYTPYNFLDNQKRKQPFQVLAANAASTVSGQLKPLDIVDVNDLITLKSGHMILVHNSGKFIEFKGDTTISVRNLDDHLKLKYNLESHRLRPDISLLLATNRLPYRVMDGIYTQTLYINNIGGPGIDIAEPEDFCLTWTAFGKYHSQYEIILTNVFGEQIDTIYTVDTVVKMNLLKYRDKMIIAEVIVPNDSMYQSPQQGFRLAGKRQFLFPNQCDVSTPIQALEKAYHMDTHYYLVDQAQNYFELAADLSDEPIYDELLANYRSRRGK</sequence>
<dbReference type="PROSITE" id="PS51257">
    <property type="entry name" value="PROKAR_LIPOPROTEIN"/>
    <property type="match status" value="1"/>
</dbReference>
<protein>
    <recommendedName>
        <fullName evidence="4">Lipoprotein</fullName>
    </recommendedName>
</protein>